<dbReference type="AlphaFoldDB" id="A0ABD4AAU7"/>
<proteinExistence type="predicted"/>
<dbReference type="EMBL" id="JXLU01000014">
    <property type="protein sequence ID" value="KIO74061.1"/>
    <property type="molecule type" value="Genomic_DNA"/>
</dbReference>
<sequence>MTGLSPSPTRCKYMIFAPRSRHRVKNILNDLEHFIKFMLHCVKKDCFAVNNKIFF</sequence>
<dbReference type="Proteomes" id="UP000032076">
    <property type="component" value="Unassembled WGS sequence"/>
</dbReference>
<organism evidence="1 2">
    <name type="scientific">Caldibacillus thermoamylovorans</name>
    <dbReference type="NCBI Taxonomy" id="35841"/>
    <lineage>
        <taxon>Bacteria</taxon>
        <taxon>Bacillati</taxon>
        <taxon>Bacillota</taxon>
        <taxon>Bacilli</taxon>
        <taxon>Bacillales</taxon>
        <taxon>Bacillaceae</taxon>
        <taxon>Caldibacillus</taxon>
    </lineage>
</organism>
<name>A0ABD4AAU7_9BACI</name>
<evidence type="ECO:0000313" key="1">
    <source>
        <dbReference type="EMBL" id="KIO74061.1"/>
    </source>
</evidence>
<accession>A0ABD4AAU7</accession>
<comment type="caution">
    <text evidence="1">The sequence shown here is derived from an EMBL/GenBank/DDBJ whole genome shotgun (WGS) entry which is preliminary data.</text>
</comment>
<evidence type="ECO:0000313" key="2">
    <source>
        <dbReference type="Proteomes" id="UP000032076"/>
    </source>
</evidence>
<gene>
    <name evidence="1" type="ORF">B4167_1606</name>
</gene>
<reference evidence="1 2" key="1">
    <citation type="submission" date="2015-01" db="EMBL/GenBank/DDBJ databases">
        <title>Draft Genome Sequences of Four Bacillus thermoamylovorans Strains, Isolated From Food Products.</title>
        <authorList>
            <person name="Krawcyk A.O."/>
            <person name="Berendsen E.M."/>
            <person name="Eijlander R.T."/>
            <person name="de Jong A."/>
            <person name="Wells-Bennik M."/>
            <person name="Kuipers O.P."/>
        </authorList>
    </citation>
    <scope>NUCLEOTIDE SEQUENCE [LARGE SCALE GENOMIC DNA]</scope>
    <source>
        <strain evidence="1 2">B4167</strain>
    </source>
</reference>
<protein>
    <submittedName>
        <fullName evidence="1">Uncharacterized protein</fullName>
    </submittedName>
</protein>